<evidence type="ECO:0000256" key="3">
    <source>
        <dbReference type="ARBA" id="ARBA00009300"/>
    </source>
</evidence>
<comment type="catalytic activity">
    <reaction evidence="16">
        <text>12-(9Z-hexadecenoyloxy)-octadecanoate + H2O = 12-hydroxyoctadecanoate + (9Z)-hexadecenoate + H(+)</text>
        <dbReference type="Rhea" id="RHEA:52072"/>
        <dbReference type="ChEBI" id="CHEBI:15377"/>
        <dbReference type="ChEBI" id="CHEBI:15378"/>
        <dbReference type="ChEBI" id="CHEBI:32372"/>
        <dbReference type="ChEBI" id="CHEBI:84201"/>
        <dbReference type="ChEBI" id="CHEBI:136312"/>
    </reaction>
    <physiologicalReaction direction="left-to-right" evidence="16">
        <dbReference type="Rhea" id="RHEA:52073"/>
    </physiologicalReaction>
</comment>
<evidence type="ECO:0000313" key="18">
    <source>
        <dbReference type="EMBL" id="KAL2723136.1"/>
    </source>
</evidence>
<comment type="catalytic activity">
    <reaction evidence="9">
        <text>9-hexadecanoyloxy-octadecanoate + H2O = 9-hydroxy-octadecanoate + hexadecanoate + H(+)</text>
        <dbReference type="Rhea" id="RHEA:52052"/>
        <dbReference type="ChEBI" id="CHEBI:7896"/>
        <dbReference type="ChEBI" id="CHEBI:15377"/>
        <dbReference type="ChEBI" id="CHEBI:15378"/>
        <dbReference type="ChEBI" id="CHEBI:83670"/>
        <dbReference type="ChEBI" id="CHEBI:136286"/>
    </reaction>
    <physiologicalReaction direction="left-to-right" evidence="9">
        <dbReference type="Rhea" id="RHEA:52053"/>
    </physiologicalReaction>
</comment>
<comment type="subcellular location">
    <subcellularLocation>
        <location evidence="2">Endomembrane system</location>
        <topology evidence="2">Multi-pass membrane protein</topology>
    </subcellularLocation>
</comment>
<evidence type="ECO:0000256" key="5">
    <source>
        <dbReference type="ARBA" id="ARBA00022989"/>
    </source>
</evidence>
<comment type="catalytic activity">
    <reaction evidence="15">
        <text>13-(9Z-hexadecenoyloxy)-octadecanoate + H2O = 13-hydroxy-octadecanoate + (9Z)-hexadecenoate + H(+)</text>
        <dbReference type="Rhea" id="RHEA:52076"/>
        <dbReference type="ChEBI" id="CHEBI:15377"/>
        <dbReference type="ChEBI" id="CHEBI:15378"/>
        <dbReference type="ChEBI" id="CHEBI:32372"/>
        <dbReference type="ChEBI" id="CHEBI:136304"/>
        <dbReference type="ChEBI" id="CHEBI:136315"/>
    </reaction>
    <physiologicalReaction direction="left-to-right" evidence="15">
        <dbReference type="Rhea" id="RHEA:52077"/>
    </physiologicalReaction>
</comment>
<sequence>MIQKMNSFIHIGMCAVYAYITIHASFLQSIPLLEELFSEFDPGILKFLTMWNVAYCDCNDARIAIKDAILTPLIRNGKSEMRQTHCGKRINANGRHNDQNLKINTVPSKIMRESILIGFHAIACLQFAYSVYYDYTYTVVPQNVMKVHGAFGGRFKFLTFWDAILQAVFFFICIVNDWYGTNAVSPKKPPFVRKLKDYVYATLSFPMAMFVGITFWSIMCVDRELVLPKALDPYFPWWLNHLMHTMIMVSAVIEMLLAPRKYPKRSRGLAGLLAFTLTYLIWMHVIYFMSGIWVYPVMEVLTPPLRIVFFVVLLAFVLILYFAGEMLNNLVWGNEQTKQHKSHSK</sequence>
<comment type="catalytic activity">
    <reaction evidence="11">
        <text>12-(9Z-octadecenoyloxy)-octadecanoate + H2O = 12-hydroxyoctadecanoate + (9Z)-octadecenoate + H(+)</text>
        <dbReference type="Rhea" id="RHEA:52060"/>
        <dbReference type="ChEBI" id="CHEBI:15377"/>
        <dbReference type="ChEBI" id="CHEBI:15378"/>
        <dbReference type="ChEBI" id="CHEBI:30823"/>
        <dbReference type="ChEBI" id="CHEBI:84201"/>
        <dbReference type="ChEBI" id="CHEBI:136302"/>
    </reaction>
    <physiologicalReaction direction="left-to-right" evidence="11">
        <dbReference type="Rhea" id="RHEA:52061"/>
    </physiologicalReaction>
</comment>
<comment type="catalytic activity">
    <reaction evidence="12">
        <text>9-(9Z-octadecenoyloxy)-octadecanoate + H2O = 9-hydroxy-octadecanoate + (9Z)-octadecenoate + H(+)</text>
        <dbReference type="Rhea" id="RHEA:52048"/>
        <dbReference type="ChEBI" id="CHEBI:15377"/>
        <dbReference type="ChEBI" id="CHEBI:15378"/>
        <dbReference type="ChEBI" id="CHEBI:30823"/>
        <dbReference type="ChEBI" id="CHEBI:136282"/>
        <dbReference type="ChEBI" id="CHEBI:136286"/>
    </reaction>
    <physiologicalReaction direction="left-to-right" evidence="12">
        <dbReference type="Rhea" id="RHEA:52049"/>
    </physiologicalReaction>
</comment>
<dbReference type="AlphaFoldDB" id="A0ABD2ARB0"/>
<evidence type="ECO:0000256" key="10">
    <source>
        <dbReference type="ARBA" id="ARBA00048680"/>
    </source>
</evidence>
<feature type="transmembrane region" description="Helical" evidence="17">
    <location>
        <begin position="155"/>
        <end position="178"/>
    </location>
</feature>
<dbReference type="Proteomes" id="UP001607303">
    <property type="component" value="Unassembled WGS sequence"/>
</dbReference>
<feature type="transmembrane region" description="Helical" evidence="17">
    <location>
        <begin position="269"/>
        <end position="295"/>
    </location>
</feature>
<accession>A0ABD2ARB0</accession>
<evidence type="ECO:0000256" key="12">
    <source>
        <dbReference type="ARBA" id="ARBA00048800"/>
    </source>
</evidence>
<evidence type="ECO:0000256" key="1">
    <source>
        <dbReference type="ARBA" id="ARBA00000923"/>
    </source>
</evidence>
<evidence type="ECO:0000256" key="9">
    <source>
        <dbReference type="ARBA" id="ARBA00047863"/>
    </source>
</evidence>
<feature type="transmembrane region" description="Helical" evidence="17">
    <location>
        <begin position="115"/>
        <end position="135"/>
    </location>
</feature>
<organism evidence="18 19">
    <name type="scientific">Vespula maculifrons</name>
    <name type="common">Eastern yellow jacket</name>
    <name type="synonym">Wasp</name>
    <dbReference type="NCBI Taxonomy" id="7453"/>
    <lineage>
        <taxon>Eukaryota</taxon>
        <taxon>Metazoa</taxon>
        <taxon>Ecdysozoa</taxon>
        <taxon>Arthropoda</taxon>
        <taxon>Hexapoda</taxon>
        <taxon>Insecta</taxon>
        <taxon>Pterygota</taxon>
        <taxon>Neoptera</taxon>
        <taxon>Endopterygota</taxon>
        <taxon>Hymenoptera</taxon>
        <taxon>Apocrita</taxon>
        <taxon>Aculeata</taxon>
        <taxon>Vespoidea</taxon>
        <taxon>Vespidae</taxon>
        <taxon>Vespinae</taxon>
        <taxon>Vespula</taxon>
    </lineage>
</organism>
<evidence type="ECO:0000256" key="7">
    <source>
        <dbReference type="ARBA" id="ARBA00047368"/>
    </source>
</evidence>
<evidence type="ECO:0000256" key="15">
    <source>
        <dbReference type="ARBA" id="ARBA00049322"/>
    </source>
</evidence>
<dbReference type="PANTHER" id="PTHR10989:SF16">
    <property type="entry name" value="AT02829P-RELATED"/>
    <property type="match status" value="1"/>
</dbReference>
<protein>
    <submittedName>
        <fullName evidence="18">Androgen-induced protein 1 protein-like isoform X2</fullName>
    </submittedName>
</protein>
<comment type="similarity">
    <text evidence="3">Belongs to the AIG1 family.</text>
</comment>
<keyword evidence="6 17" id="KW-0472">Membrane</keyword>
<evidence type="ECO:0000256" key="6">
    <source>
        <dbReference type="ARBA" id="ARBA00023136"/>
    </source>
</evidence>
<name>A0ABD2ARB0_VESMC</name>
<comment type="catalytic activity">
    <reaction evidence="8">
        <text>13-octadecanoyloxy-octadecanoate + H2O = 13-hydroxy-octadecanoate + octadecanoate + H(+)</text>
        <dbReference type="Rhea" id="RHEA:52084"/>
        <dbReference type="ChEBI" id="CHEBI:15377"/>
        <dbReference type="ChEBI" id="CHEBI:15378"/>
        <dbReference type="ChEBI" id="CHEBI:25629"/>
        <dbReference type="ChEBI" id="CHEBI:136304"/>
        <dbReference type="ChEBI" id="CHEBI:136335"/>
    </reaction>
    <physiologicalReaction direction="left-to-right" evidence="8">
        <dbReference type="Rhea" id="RHEA:52085"/>
    </physiologicalReaction>
</comment>
<evidence type="ECO:0000256" key="8">
    <source>
        <dbReference type="ARBA" id="ARBA00047427"/>
    </source>
</evidence>
<proteinExistence type="inferred from homology"/>
<evidence type="ECO:0000256" key="13">
    <source>
        <dbReference type="ARBA" id="ARBA00049221"/>
    </source>
</evidence>
<evidence type="ECO:0000313" key="19">
    <source>
        <dbReference type="Proteomes" id="UP001607303"/>
    </source>
</evidence>
<comment type="catalytic activity">
    <reaction evidence="13">
        <text>9-octadecanoyloxy-octadecanoate + H2O = 9-hydroxy-octadecanoate + octadecanoate + H(+)</text>
        <dbReference type="Rhea" id="RHEA:52096"/>
        <dbReference type="ChEBI" id="CHEBI:15377"/>
        <dbReference type="ChEBI" id="CHEBI:15378"/>
        <dbReference type="ChEBI" id="CHEBI:25629"/>
        <dbReference type="ChEBI" id="CHEBI:136286"/>
        <dbReference type="ChEBI" id="CHEBI:136373"/>
    </reaction>
    <physiologicalReaction direction="left-to-right" evidence="13">
        <dbReference type="Rhea" id="RHEA:52097"/>
    </physiologicalReaction>
</comment>
<comment type="catalytic activity">
    <reaction evidence="10">
        <text>12-octadecanoyloxy-octadecanoate + H2O = 12-hydroxyoctadecanoate + octadecanoate + H(+)</text>
        <dbReference type="Rhea" id="RHEA:52080"/>
        <dbReference type="ChEBI" id="CHEBI:15377"/>
        <dbReference type="ChEBI" id="CHEBI:15378"/>
        <dbReference type="ChEBI" id="CHEBI:25629"/>
        <dbReference type="ChEBI" id="CHEBI:84201"/>
        <dbReference type="ChEBI" id="CHEBI:136330"/>
    </reaction>
    <physiologicalReaction direction="left-to-right" evidence="10">
        <dbReference type="Rhea" id="RHEA:52081"/>
    </physiologicalReaction>
</comment>
<dbReference type="PANTHER" id="PTHR10989">
    <property type="entry name" value="ANDROGEN-INDUCED PROTEIN 1-RELATED"/>
    <property type="match status" value="1"/>
</dbReference>
<evidence type="ECO:0000256" key="2">
    <source>
        <dbReference type="ARBA" id="ARBA00004127"/>
    </source>
</evidence>
<feature type="transmembrane region" description="Helical" evidence="17">
    <location>
        <begin position="198"/>
        <end position="218"/>
    </location>
</feature>
<evidence type="ECO:0000256" key="17">
    <source>
        <dbReference type="SAM" id="Phobius"/>
    </source>
</evidence>
<evidence type="ECO:0000256" key="16">
    <source>
        <dbReference type="ARBA" id="ARBA00049428"/>
    </source>
</evidence>
<keyword evidence="5 17" id="KW-1133">Transmembrane helix</keyword>
<evidence type="ECO:0000256" key="4">
    <source>
        <dbReference type="ARBA" id="ARBA00022692"/>
    </source>
</evidence>
<comment type="catalytic activity">
    <reaction evidence="7">
        <text>12-hexadecanoyloxy-octadecanoate + H2O = 12-hydroxyoctadecanoate + hexadecanoate + H(+)</text>
        <dbReference type="Rhea" id="RHEA:52056"/>
        <dbReference type="ChEBI" id="CHEBI:7896"/>
        <dbReference type="ChEBI" id="CHEBI:15377"/>
        <dbReference type="ChEBI" id="CHEBI:15378"/>
        <dbReference type="ChEBI" id="CHEBI:83677"/>
        <dbReference type="ChEBI" id="CHEBI:84201"/>
    </reaction>
    <physiologicalReaction direction="left-to-right" evidence="7">
        <dbReference type="Rhea" id="RHEA:52057"/>
    </physiologicalReaction>
</comment>
<reference evidence="18 19" key="1">
    <citation type="journal article" date="2024" name="Ann. Entomol. Soc. Am.">
        <title>Genomic analyses of the southern and eastern yellowjacket wasps (Hymenoptera: Vespidae) reveal evolutionary signatures of social life.</title>
        <authorList>
            <person name="Catto M.A."/>
            <person name="Caine P.B."/>
            <person name="Orr S.E."/>
            <person name="Hunt B.G."/>
            <person name="Goodisman M.A.D."/>
        </authorList>
    </citation>
    <scope>NUCLEOTIDE SEQUENCE [LARGE SCALE GENOMIC DNA]</scope>
    <source>
        <strain evidence="18">232</strain>
        <tissue evidence="18">Head and thorax</tissue>
    </source>
</reference>
<keyword evidence="19" id="KW-1185">Reference proteome</keyword>
<evidence type="ECO:0000256" key="14">
    <source>
        <dbReference type="ARBA" id="ARBA00049296"/>
    </source>
</evidence>
<gene>
    <name evidence="18" type="ORF">V1477_019727</name>
</gene>
<comment type="caution">
    <text evidence="18">The sequence shown here is derived from an EMBL/GenBank/DDBJ whole genome shotgun (WGS) entry which is preliminary data.</text>
</comment>
<dbReference type="InterPro" id="IPR006838">
    <property type="entry name" value="ADTRP_AIG1"/>
</dbReference>
<dbReference type="EMBL" id="JAYRBN010000115">
    <property type="protein sequence ID" value="KAL2723136.1"/>
    <property type="molecule type" value="Genomic_DNA"/>
</dbReference>
<dbReference type="Pfam" id="PF04750">
    <property type="entry name" value="Far-17a_AIG1"/>
    <property type="match status" value="1"/>
</dbReference>
<comment type="catalytic activity">
    <reaction evidence="14">
        <text>13-(9Z-octadecenoyloxy)-octadecanoate + H2O = 13-hydroxy-octadecanoate + (9Z)-octadecenoate + H(+)</text>
        <dbReference type="Rhea" id="RHEA:52064"/>
        <dbReference type="ChEBI" id="CHEBI:15377"/>
        <dbReference type="ChEBI" id="CHEBI:15378"/>
        <dbReference type="ChEBI" id="CHEBI:30823"/>
        <dbReference type="ChEBI" id="CHEBI:136303"/>
        <dbReference type="ChEBI" id="CHEBI:136304"/>
    </reaction>
    <physiologicalReaction direction="left-to-right" evidence="14">
        <dbReference type="Rhea" id="RHEA:52065"/>
    </physiologicalReaction>
</comment>
<feature type="transmembrane region" description="Helical" evidence="17">
    <location>
        <begin position="238"/>
        <end position="257"/>
    </location>
</feature>
<feature type="transmembrane region" description="Helical" evidence="17">
    <location>
        <begin position="307"/>
        <end position="324"/>
    </location>
</feature>
<dbReference type="GO" id="GO:0012505">
    <property type="term" value="C:endomembrane system"/>
    <property type="evidence" value="ECO:0007669"/>
    <property type="project" value="UniProtKB-SubCell"/>
</dbReference>
<comment type="catalytic activity">
    <reaction evidence="1">
        <text>9-(9Z-hexadecenoyloxy)-octadecanoate + H2O = (9Z)-hexadecenoate + 9-hydroxy-octadecanoate + H(+)</text>
        <dbReference type="Rhea" id="RHEA:52068"/>
        <dbReference type="ChEBI" id="CHEBI:15377"/>
        <dbReference type="ChEBI" id="CHEBI:15378"/>
        <dbReference type="ChEBI" id="CHEBI:32372"/>
        <dbReference type="ChEBI" id="CHEBI:136286"/>
        <dbReference type="ChEBI" id="CHEBI:136309"/>
    </reaction>
    <physiologicalReaction direction="left-to-right" evidence="1">
        <dbReference type="Rhea" id="RHEA:52069"/>
    </physiologicalReaction>
</comment>
<evidence type="ECO:0000256" key="11">
    <source>
        <dbReference type="ARBA" id="ARBA00048701"/>
    </source>
</evidence>
<keyword evidence="4 17" id="KW-0812">Transmembrane</keyword>